<proteinExistence type="predicted"/>
<dbReference type="Proteomes" id="UP001065613">
    <property type="component" value="Chromosome"/>
</dbReference>
<dbReference type="Gene3D" id="3.30.2310.20">
    <property type="entry name" value="RelE-like"/>
    <property type="match status" value="1"/>
</dbReference>
<name>A0A977PVN7_9CYAN</name>
<gene>
    <name evidence="1" type="ORF">KA717_33090</name>
</gene>
<reference evidence="1" key="1">
    <citation type="submission" date="2021-04" db="EMBL/GenBank/DDBJ databases">
        <title>Genome sequence of Woronichinia naegeliana from Washington state freshwater lake bloom.</title>
        <authorList>
            <person name="Dreher T.W."/>
        </authorList>
    </citation>
    <scope>NUCLEOTIDE SEQUENCE</scope>
    <source>
        <strain evidence="1">WA131</strain>
    </source>
</reference>
<evidence type="ECO:0000313" key="1">
    <source>
        <dbReference type="EMBL" id="UXE60358.1"/>
    </source>
</evidence>
<dbReference type="KEGG" id="wna:KA717_33090"/>
<dbReference type="InterPro" id="IPR035093">
    <property type="entry name" value="RelE/ParE_toxin_dom_sf"/>
</dbReference>
<organism evidence="1">
    <name type="scientific">Woronichinia naegeliana WA131</name>
    <dbReference type="NCBI Taxonomy" id="2824559"/>
    <lineage>
        <taxon>Bacteria</taxon>
        <taxon>Bacillati</taxon>
        <taxon>Cyanobacteriota</taxon>
        <taxon>Cyanophyceae</taxon>
        <taxon>Synechococcales</taxon>
        <taxon>Coelosphaeriaceae</taxon>
        <taxon>Woronichinia</taxon>
    </lineage>
</organism>
<dbReference type="EMBL" id="CP073041">
    <property type="protein sequence ID" value="UXE60358.1"/>
    <property type="molecule type" value="Genomic_DNA"/>
</dbReference>
<accession>A0A977PVN7</accession>
<sequence length="111" mass="12877">MMYSIKISEEAELDLEETFSWYESQVKKLGSEFIRVIDQSLTTIQKNPLACPLIYRNVHRKLLPRFPYMLLYFIDDNIILFLPVSMLSVTQHSGNVGFNLKAIALPLLLKI</sequence>
<dbReference type="AlphaFoldDB" id="A0A977PVN7"/>
<protein>
    <submittedName>
        <fullName evidence="1">Type II toxin-antitoxin system RelE/ParE family toxin</fullName>
    </submittedName>
</protein>